<sequence>MYRVNQTFYPLFGGMVSSFSPHFWMHSPNVLFVTSDQRPKIGWLDCGVGCWLSDIIHGTGMRFLKFRLDFLIAISNLEDMV</sequence>
<protein>
    <submittedName>
        <fullName evidence="1">Cullin-associated NEDD8-dissociated protein 1</fullName>
    </submittedName>
</protein>
<dbReference type="EMBL" id="GGEC01040356">
    <property type="protein sequence ID" value="MBX20840.1"/>
    <property type="molecule type" value="Transcribed_RNA"/>
</dbReference>
<accession>A0A2P2LS91</accession>
<evidence type="ECO:0000313" key="1">
    <source>
        <dbReference type="EMBL" id="MBX20840.1"/>
    </source>
</evidence>
<reference evidence="1" key="1">
    <citation type="submission" date="2018-02" db="EMBL/GenBank/DDBJ databases">
        <title>Rhizophora mucronata_Transcriptome.</title>
        <authorList>
            <person name="Meera S.P."/>
            <person name="Sreeshan A."/>
            <person name="Augustine A."/>
        </authorList>
    </citation>
    <scope>NUCLEOTIDE SEQUENCE</scope>
    <source>
        <tissue evidence="1">Leaf</tissue>
    </source>
</reference>
<organism evidence="1">
    <name type="scientific">Rhizophora mucronata</name>
    <name type="common">Asiatic mangrove</name>
    <dbReference type="NCBI Taxonomy" id="61149"/>
    <lineage>
        <taxon>Eukaryota</taxon>
        <taxon>Viridiplantae</taxon>
        <taxon>Streptophyta</taxon>
        <taxon>Embryophyta</taxon>
        <taxon>Tracheophyta</taxon>
        <taxon>Spermatophyta</taxon>
        <taxon>Magnoliopsida</taxon>
        <taxon>eudicotyledons</taxon>
        <taxon>Gunneridae</taxon>
        <taxon>Pentapetalae</taxon>
        <taxon>rosids</taxon>
        <taxon>fabids</taxon>
        <taxon>Malpighiales</taxon>
        <taxon>Rhizophoraceae</taxon>
        <taxon>Rhizophora</taxon>
    </lineage>
</organism>
<name>A0A2P2LS91_RHIMU</name>
<proteinExistence type="predicted"/>
<dbReference type="AlphaFoldDB" id="A0A2P2LS91"/>